<dbReference type="InterPro" id="IPR037055">
    <property type="entry name" value="MHC_I-like_Ag-recog_sf"/>
</dbReference>
<dbReference type="InterPro" id="IPR007110">
    <property type="entry name" value="Ig-like_dom"/>
</dbReference>
<dbReference type="Ensembl" id="ENSLACT00000005288.1">
    <property type="protein sequence ID" value="ENSLACP00000005241.1"/>
    <property type="gene ID" value="ENSLACG00000004656.1"/>
</dbReference>
<dbReference type="AlphaFoldDB" id="H3A6H0"/>
<dbReference type="EMBL" id="AFYH01181862">
    <property type="status" value="NOT_ANNOTATED_CDS"/>
    <property type="molecule type" value="Genomic_DNA"/>
</dbReference>
<evidence type="ECO:0000256" key="1">
    <source>
        <dbReference type="ARBA" id="ARBA00023180"/>
    </source>
</evidence>
<reference evidence="5" key="3">
    <citation type="submission" date="2025-09" db="UniProtKB">
        <authorList>
            <consortium name="Ensembl"/>
        </authorList>
    </citation>
    <scope>IDENTIFICATION</scope>
</reference>
<dbReference type="InterPro" id="IPR001039">
    <property type="entry name" value="MHC_I_a_a1/a2"/>
</dbReference>
<name>H3A6H0_LATCH</name>
<dbReference type="Pfam" id="PF07654">
    <property type="entry name" value="C1-set"/>
    <property type="match status" value="1"/>
</dbReference>
<dbReference type="EMBL" id="AFYH01181861">
    <property type="status" value="NOT_ANNOTATED_CDS"/>
    <property type="molecule type" value="Genomic_DNA"/>
</dbReference>
<keyword evidence="3" id="KW-0472">Membrane</keyword>
<evidence type="ECO:0000259" key="4">
    <source>
        <dbReference type="PROSITE" id="PS50835"/>
    </source>
</evidence>
<dbReference type="InterPro" id="IPR050208">
    <property type="entry name" value="MHC_class-I_related"/>
</dbReference>
<keyword evidence="3" id="KW-1133">Transmembrane helix</keyword>
<dbReference type="EMBL" id="AFYH01181863">
    <property type="status" value="NOT_ANNOTATED_CDS"/>
    <property type="molecule type" value="Genomic_DNA"/>
</dbReference>
<dbReference type="EMBL" id="AFYH01181864">
    <property type="status" value="NOT_ANNOTATED_CDS"/>
    <property type="molecule type" value="Genomic_DNA"/>
</dbReference>
<sequence>LIFTVIIIIIIIIINGSPAGLHSLLHFYSGTEGLPGFPKFMAVGYVDGVQIEYYDSWSEKVVPRQHWMEEYSQAEDPGYWEGRTQRLQQWRQTFKTRIHNYMQLYNQTSGVHTLQHICGCKLQGDATIDGVMKYGYDGEDFISFDKEKLMWVAAVDQAIPTRNQWNADTAYIQALKAYFEGQCNELLSKFIHYGNKTLEQKVRPEVTVYDKPGSESKSVSLTCMATGFHPRAVDVSWVRDGNTQMSNAYTAGILPNEDGTFQIKRTLQIDSEDKRSYACHVDHSSLEEIMKVPWVPSNGLATWIIIVIVIVVVVVAVLVAAVVGFLIWRIRRHGASNATSARFLNSEARSRASNAMP</sequence>
<dbReference type="HOGENOM" id="CLU_047501_0_0_1"/>
<dbReference type="InterPro" id="IPR011162">
    <property type="entry name" value="MHC_I/II-like_Ag-recog"/>
</dbReference>
<keyword evidence="3" id="KW-0812">Transmembrane</keyword>
<accession>H3A6H0</accession>
<organism evidence="5 6">
    <name type="scientific">Latimeria chalumnae</name>
    <name type="common">Coelacanth</name>
    <dbReference type="NCBI Taxonomy" id="7897"/>
    <lineage>
        <taxon>Eukaryota</taxon>
        <taxon>Metazoa</taxon>
        <taxon>Chordata</taxon>
        <taxon>Craniata</taxon>
        <taxon>Vertebrata</taxon>
        <taxon>Euteleostomi</taxon>
        <taxon>Coelacanthiformes</taxon>
        <taxon>Coelacanthidae</taxon>
        <taxon>Latimeria</taxon>
    </lineage>
</organism>
<dbReference type="PANTHER" id="PTHR16675:SF193">
    <property type="entry name" value="LOC571647 PROTEIN-RELATED"/>
    <property type="match status" value="1"/>
</dbReference>
<evidence type="ECO:0000256" key="2">
    <source>
        <dbReference type="RuleBase" id="RU004439"/>
    </source>
</evidence>
<dbReference type="SUPFAM" id="SSF48726">
    <property type="entry name" value="Immunoglobulin"/>
    <property type="match status" value="1"/>
</dbReference>
<evidence type="ECO:0000313" key="5">
    <source>
        <dbReference type="Ensembl" id="ENSLACP00000005241.1"/>
    </source>
</evidence>
<dbReference type="EMBL" id="AFYH01181865">
    <property type="status" value="NOT_ANNOTATED_CDS"/>
    <property type="molecule type" value="Genomic_DNA"/>
</dbReference>
<dbReference type="STRING" id="7897.ENSLACP00000005241"/>
<dbReference type="FunCoup" id="H3A6H0">
    <property type="interactions" value="438"/>
</dbReference>
<dbReference type="PROSITE" id="PS50835">
    <property type="entry name" value="IG_LIKE"/>
    <property type="match status" value="1"/>
</dbReference>
<proteinExistence type="inferred from homology"/>
<dbReference type="eggNOG" id="ENOG502RQEK">
    <property type="taxonomic scope" value="Eukaryota"/>
</dbReference>
<dbReference type="InParanoid" id="H3A6H0"/>
<dbReference type="GO" id="GO:0006955">
    <property type="term" value="P:immune response"/>
    <property type="evidence" value="ECO:0007669"/>
    <property type="project" value="TreeGrafter"/>
</dbReference>
<protein>
    <recommendedName>
        <fullName evidence="4">Ig-like domain-containing protein</fullName>
    </recommendedName>
</protein>
<dbReference type="InterPro" id="IPR011161">
    <property type="entry name" value="MHC_I-like_Ag-recog"/>
</dbReference>
<dbReference type="OMA" id="QHECLEI"/>
<dbReference type="PROSITE" id="PS00290">
    <property type="entry name" value="IG_MHC"/>
    <property type="match status" value="1"/>
</dbReference>
<dbReference type="Gene3D" id="3.30.500.10">
    <property type="entry name" value="MHC class I-like antigen recognition-like"/>
    <property type="match status" value="1"/>
</dbReference>
<comment type="similarity">
    <text evidence="2">Belongs to the MHC class I family.</text>
</comment>
<dbReference type="InterPro" id="IPR036179">
    <property type="entry name" value="Ig-like_dom_sf"/>
</dbReference>
<feature type="domain" description="Ig-like" evidence="4">
    <location>
        <begin position="204"/>
        <end position="290"/>
    </location>
</feature>
<dbReference type="FunFam" id="3.30.500.10:FF:000001">
    <property type="entry name" value="H-2 class I histocompatibility antigen, alpha chain"/>
    <property type="match status" value="1"/>
</dbReference>
<dbReference type="EMBL" id="AFYH01181860">
    <property type="status" value="NOT_ANNOTATED_CDS"/>
    <property type="molecule type" value="Genomic_DNA"/>
</dbReference>
<dbReference type="InterPro" id="IPR003597">
    <property type="entry name" value="Ig_C1-set"/>
</dbReference>
<dbReference type="SMART" id="SM00407">
    <property type="entry name" value="IGc1"/>
    <property type="match status" value="1"/>
</dbReference>
<reference evidence="5" key="2">
    <citation type="submission" date="2025-08" db="UniProtKB">
        <authorList>
            <consortium name="Ensembl"/>
        </authorList>
    </citation>
    <scope>IDENTIFICATION</scope>
</reference>
<evidence type="ECO:0000256" key="3">
    <source>
        <dbReference type="SAM" id="Phobius"/>
    </source>
</evidence>
<keyword evidence="6" id="KW-1185">Reference proteome</keyword>
<dbReference type="SUPFAM" id="SSF54452">
    <property type="entry name" value="MHC antigen-recognition domain"/>
    <property type="match status" value="1"/>
</dbReference>
<dbReference type="InterPro" id="IPR013783">
    <property type="entry name" value="Ig-like_fold"/>
</dbReference>
<dbReference type="InterPro" id="IPR003006">
    <property type="entry name" value="Ig/MHC_CS"/>
</dbReference>
<dbReference type="Proteomes" id="UP000008672">
    <property type="component" value="Unassembled WGS sequence"/>
</dbReference>
<keyword evidence="1" id="KW-0325">Glycoprotein</keyword>
<dbReference type="PRINTS" id="PR01638">
    <property type="entry name" value="MHCCLASSI"/>
</dbReference>
<dbReference type="PANTHER" id="PTHR16675">
    <property type="entry name" value="MHC CLASS I-RELATED"/>
    <property type="match status" value="1"/>
</dbReference>
<dbReference type="Gene3D" id="2.60.40.10">
    <property type="entry name" value="Immunoglobulins"/>
    <property type="match status" value="1"/>
</dbReference>
<evidence type="ECO:0000313" key="6">
    <source>
        <dbReference type="Proteomes" id="UP000008672"/>
    </source>
</evidence>
<dbReference type="GO" id="GO:0009897">
    <property type="term" value="C:external side of plasma membrane"/>
    <property type="evidence" value="ECO:0007669"/>
    <property type="project" value="TreeGrafter"/>
</dbReference>
<dbReference type="Pfam" id="PF00129">
    <property type="entry name" value="MHC_I"/>
    <property type="match status" value="1"/>
</dbReference>
<dbReference type="GO" id="GO:0005615">
    <property type="term" value="C:extracellular space"/>
    <property type="evidence" value="ECO:0007669"/>
    <property type="project" value="TreeGrafter"/>
</dbReference>
<feature type="transmembrane region" description="Helical" evidence="3">
    <location>
        <begin position="300"/>
        <end position="328"/>
    </location>
</feature>
<dbReference type="GeneTree" id="ENSGT01120000271825"/>
<reference evidence="6" key="1">
    <citation type="submission" date="2011-08" db="EMBL/GenBank/DDBJ databases">
        <title>The draft genome of Latimeria chalumnae.</title>
        <authorList>
            <person name="Di Palma F."/>
            <person name="Alfoldi J."/>
            <person name="Johnson J."/>
            <person name="Berlin A."/>
            <person name="Gnerre S."/>
            <person name="Jaffe D."/>
            <person name="MacCallum I."/>
            <person name="Young S."/>
            <person name="Walker B.J."/>
            <person name="Lander E."/>
            <person name="Lindblad-Toh K."/>
        </authorList>
    </citation>
    <scope>NUCLEOTIDE SEQUENCE [LARGE SCALE GENOMIC DNA]</scope>
    <source>
        <strain evidence="6">Wild caught</strain>
    </source>
</reference>
<dbReference type="CDD" id="cd21029">
    <property type="entry name" value="IgC1_CD1"/>
    <property type="match status" value="1"/>
</dbReference>